<feature type="chain" id="PRO_5044752273" description="Phytocyanin domain-containing protein" evidence="1">
    <location>
        <begin position="28"/>
        <end position="57"/>
    </location>
</feature>
<feature type="non-terminal residue" evidence="3">
    <location>
        <position position="57"/>
    </location>
</feature>
<evidence type="ECO:0000313" key="4">
    <source>
        <dbReference type="Proteomes" id="UP001642360"/>
    </source>
</evidence>
<comment type="caution">
    <text evidence="3">The sequence shown here is derived from an EMBL/GenBank/DDBJ whole genome shotgun (WGS) entry which is preliminary data.</text>
</comment>
<protein>
    <recommendedName>
        <fullName evidence="2">Phytocyanin domain-containing protein</fullName>
    </recommendedName>
</protein>
<dbReference type="PROSITE" id="PS51485">
    <property type="entry name" value="PHYTOCYANIN"/>
    <property type="match status" value="1"/>
</dbReference>
<organism evidence="3 4">
    <name type="scientific">Ilex paraguariensis</name>
    <name type="common">yerba mate</name>
    <dbReference type="NCBI Taxonomy" id="185542"/>
    <lineage>
        <taxon>Eukaryota</taxon>
        <taxon>Viridiplantae</taxon>
        <taxon>Streptophyta</taxon>
        <taxon>Embryophyta</taxon>
        <taxon>Tracheophyta</taxon>
        <taxon>Spermatophyta</taxon>
        <taxon>Magnoliopsida</taxon>
        <taxon>eudicotyledons</taxon>
        <taxon>Gunneridae</taxon>
        <taxon>Pentapetalae</taxon>
        <taxon>asterids</taxon>
        <taxon>campanulids</taxon>
        <taxon>Aquifoliales</taxon>
        <taxon>Aquifoliaceae</taxon>
        <taxon>Ilex</taxon>
    </lineage>
</organism>
<dbReference type="EMBL" id="CAUOFW020002103">
    <property type="protein sequence ID" value="CAK9151189.1"/>
    <property type="molecule type" value="Genomic_DNA"/>
</dbReference>
<keyword evidence="1" id="KW-0732">Signal</keyword>
<evidence type="ECO:0000259" key="2">
    <source>
        <dbReference type="PROSITE" id="PS51485"/>
    </source>
</evidence>
<feature type="signal peptide" evidence="1">
    <location>
        <begin position="1"/>
        <end position="27"/>
    </location>
</feature>
<feature type="domain" description="Phytocyanin" evidence="2">
    <location>
        <begin position="28"/>
        <end position="57"/>
    </location>
</feature>
<evidence type="ECO:0000256" key="1">
    <source>
        <dbReference type="SAM" id="SignalP"/>
    </source>
</evidence>
<dbReference type="Gene3D" id="2.60.40.420">
    <property type="entry name" value="Cupredoxins - blue copper proteins"/>
    <property type="match status" value="1"/>
</dbReference>
<proteinExistence type="predicted"/>
<dbReference type="InterPro" id="IPR008972">
    <property type="entry name" value="Cupredoxin"/>
</dbReference>
<accession>A0ABC8S206</accession>
<gene>
    <name evidence="3" type="ORF">ILEXP_LOCUS19344</name>
</gene>
<keyword evidence="4" id="KW-1185">Reference proteome</keyword>
<dbReference type="SUPFAM" id="SSF49503">
    <property type="entry name" value="Cupredoxins"/>
    <property type="match status" value="1"/>
</dbReference>
<dbReference type="Proteomes" id="UP001642360">
    <property type="component" value="Unassembled WGS sequence"/>
</dbReference>
<name>A0ABC8S206_9AQUA</name>
<evidence type="ECO:0000313" key="3">
    <source>
        <dbReference type="EMBL" id="CAK9151189.1"/>
    </source>
</evidence>
<reference evidence="3 4" key="1">
    <citation type="submission" date="2024-02" db="EMBL/GenBank/DDBJ databases">
        <authorList>
            <person name="Vignale AGUSTIN F."/>
            <person name="Sosa J E."/>
            <person name="Modenutti C."/>
        </authorList>
    </citation>
    <scope>NUCLEOTIDE SEQUENCE [LARGE SCALE GENOMIC DNA]</scope>
</reference>
<sequence length="57" mass="6126">MSGEKMVAIVVPAMLLWLLLHGNFADAANYTVGDAQGWSFNAQNWPAGKTFKAGDTL</sequence>
<dbReference type="InterPro" id="IPR003245">
    <property type="entry name" value="Phytocyanin_dom"/>
</dbReference>
<dbReference type="AlphaFoldDB" id="A0ABC8S206"/>